<feature type="transmembrane region" description="Helical" evidence="5">
    <location>
        <begin position="120"/>
        <end position="138"/>
    </location>
</feature>
<dbReference type="PANTHER" id="PTHR23523:SF2">
    <property type="entry name" value="2-NITROIMIDAZOLE TRANSPORTER"/>
    <property type="match status" value="1"/>
</dbReference>
<dbReference type="GO" id="GO:0005886">
    <property type="term" value="C:plasma membrane"/>
    <property type="evidence" value="ECO:0007669"/>
    <property type="project" value="UniProtKB-SubCell"/>
</dbReference>
<evidence type="ECO:0000259" key="6">
    <source>
        <dbReference type="PROSITE" id="PS50850"/>
    </source>
</evidence>
<dbReference type="AlphaFoldDB" id="A0A7I9V1R4"/>
<dbReference type="EMBL" id="BJOU01000019">
    <property type="protein sequence ID" value="GED99345.1"/>
    <property type="molecule type" value="Genomic_DNA"/>
</dbReference>
<dbReference type="InterPro" id="IPR036259">
    <property type="entry name" value="MFS_trans_sf"/>
</dbReference>
<evidence type="ECO:0000256" key="4">
    <source>
        <dbReference type="ARBA" id="ARBA00023136"/>
    </source>
</evidence>
<evidence type="ECO:0000256" key="3">
    <source>
        <dbReference type="ARBA" id="ARBA00022989"/>
    </source>
</evidence>
<feature type="transmembrane region" description="Helical" evidence="5">
    <location>
        <begin position="226"/>
        <end position="249"/>
    </location>
</feature>
<organism evidence="7 8">
    <name type="scientific">Gordonia crocea</name>
    <dbReference type="NCBI Taxonomy" id="589162"/>
    <lineage>
        <taxon>Bacteria</taxon>
        <taxon>Bacillati</taxon>
        <taxon>Actinomycetota</taxon>
        <taxon>Actinomycetes</taxon>
        <taxon>Mycobacteriales</taxon>
        <taxon>Gordoniaceae</taxon>
        <taxon>Gordonia</taxon>
    </lineage>
</organism>
<feature type="transmembrane region" description="Helical" evidence="5">
    <location>
        <begin position="380"/>
        <end position="401"/>
    </location>
</feature>
<dbReference type="Proteomes" id="UP000444980">
    <property type="component" value="Unassembled WGS sequence"/>
</dbReference>
<keyword evidence="4 5" id="KW-0472">Membrane</keyword>
<feature type="transmembrane region" description="Helical" evidence="5">
    <location>
        <begin position="261"/>
        <end position="285"/>
    </location>
</feature>
<dbReference type="InterPro" id="IPR020846">
    <property type="entry name" value="MFS_dom"/>
</dbReference>
<gene>
    <name evidence="7" type="ORF">nbrc107697_33840</name>
</gene>
<dbReference type="GO" id="GO:0022857">
    <property type="term" value="F:transmembrane transporter activity"/>
    <property type="evidence" value="ECO:0007669"/>
    <property type="project" value="InterPro"/>
</dbReference>
<protein>
    <submittedName>
        <fullName evidence="7">Putative MFS transporter</fullName>
    </submittedName>
</protein>
<evidence type="ECO:0000256" key="5">
    <source>
        <dbReference type="SAM" id="Phobius"/>
    </source>
</evidence>
<keyword evidence="8" id="KW-1185">Reference proteome</keyword>
<dbReference type="SUPFAM" id="SSF103473">
    <property type="entry name" value="MFS general substrate transporter"/>
    <property type="match status" value="1"/>
</dbReference>
<reference evidence="8" key="1">
    <citation type="submission" date="2019-06" db="EMBL/GenBank/DDBJ databases">
        <title>Gordonia isolated from sludge of a wastewater treatment plant.</title>
        <authorList>
            <person name="Tamura T."/>
            <person name="Aoyama K."/>
            <person name="Kang Y."/>
            <person name="Saito S."/>
            <person name="Akiyama N."/>
            <person name="Yazawa K."/>
            <person name="Gonoi T."/>
            <person name="Mikami Y."/>
        </authorList>
    </citation>
    <scope>NUCLEOTIDE SEQUENCE [LARGE SCALE GENOMIC DNA]</scope>
    <source>
        <strain evidence="8">NBRC 107697</strain>
    </source>
</reference>
<evidence type="ECO:0000256" key="2">
    <source>
        <dbReference type="ARBA" id="ARBA00022692"/>
    </source>
</evidence>
<accession>A0A7I9V1R4</accession>
<feature type="transmembrane region" description="Helical" evidence="5">
    <location>
        <begin position="318"/>
        <end position="338"/>
    </location>
</feature>
<feature type="transmembrane region" description="Helical" evidence="5">
    <location>
        <begin position="61"/>
        <end position="84"/>
    </location>
</feature>
<comment type="caution">
    <text evidence="7">The sequence shown here is derived from an EMBL/GenBank/DDBJ whole genome shotgun (WGS) entry which is preliminary data.</text>
</comment>
<dbReference type="Gene3D" id="1.20.1250.20">
    <property type="entry name" value="MFS general substrate transporter like domains"/>
    <property type="match status" value="1"/>
</dbReference>
<comment type="subcellular location">
    <subcellularLocation>
        <location evidence="1">Cell membrane</location>
        <topology evidence="1">Multi-pass membrane protein</topology>
    </subcellularLocation>
</comment>
<name>A0A7I9V1R4_9ACTN</name>
<dbReference type="PANTHER" id="PTHR23523">
    <property type="match status" value="1"/>
</dbReference>
<sequence>MLVNDPDLALPHSGPARRTPRFMLSGRLVVVVAILVFAASLRTAVTSIAPLLTRIGDEMGFGATTIGLIGMMPTAMFGIAGFLAPALSRRIGLENLTLAAVVATGAGIALRATSSSAGVLLLWSGLALLGMGIGNIVIPPLVKRYFSDRIALMSTAYITFVQLGTAVPAALAVPVADAHGWRISLAMWALVPAMALLPWIGIAAARRRRRDDDAATERVTGLWRTPLAWGMTFMFGMTSLVTYSLFTWLPTMISDAGGSDQLGGAVVAVFSALGFIGTLVAPAVCARFRNPFGFAAFFTICLAVGLAGITWAPMSGTWVWVALLGVGPTTFPMALTLINLRTRSDAESAALSGFAQGVGYLLACTGPLFVGVLHEATRGWTLPTAFLFIAVAAIAAGAAVACRPLPIVVEDVPLPQNGPDDLAGQP</sequence>
<proteinExistence type="predicted"/>
<dbReference type="Pfam" id="PF07690">
    <property type="entry name" value="MFS_1"/>
    <property type="match status" value="1"/>
</dbReference>
<keyword evidence="2 5" id="KW-0812">Transmembrane</keyword>
<evidence type="ECO:0000313" key="7">
    <source>
        <dbReference type="EMBL" id="GED99345.1"/>
    </source>
</evidence>
<keyword evidence="3 5" id="KW-1133">Transmembrane helix</keyword>
<feature type="transmembrane region" description="Helical" evidence="5">
    <location>
        <begin position="292"/>
        <end position="312"/>
    </location>
</feature>
<feature type="transmembrane region" description="Helical" evidence="5">
    <location>
        <begin position="96"/>
        <end position="114"/>
    </location>
</feature>
<feature type="transmembrane region" description="Helical" evidence="5">
    <location>
        <begin position="185"/>
        <end position="205"/>
    </location>
</feature>
<evidence type="ECO:0000313" key="8">
    <source>
        <dbReference type="Proteomes" id="UP000444980"/>
    </source>
</evidence>
<dbReference type="InterPro" id="IPR011701">
    <property type="entry name" value="MFS"/>
</dbReference>
<feature type="domain" description="Major facilitator superfamily (MFS) profile" evidence="6">
    <location>
        <begin position="28"/>
        <end position="410"/>
    </location>
</feature>
<feature type="transmembrane region" description="Helical" evidence="5">
    <location>
        <begin position="350"/>
        <end position="374"/>
    </location>
</feature>
<feature type="transmembrane region" description="Helical" evidence="5">
    <location>
        <begin position="28"/>
        <end position="49"/>
    </location>
</feature>
<dbReference type="InterPro" id="IPR052524">
    <property type="entry name" value="MFS_Cyanate_Porter"/>
</dbReference>
<feature type="transmembrane region" description="Helical" evidence="5">
    <location>
        <begin position="150"/>
        <end position="173"/>
    </location>
</feature>
<dbReference type="PROSITE" id="PS50850">
    <property type="entry name" value="MFS"/>
    <property type="match status" value="1"/>
</dbReference>
<evidence type="ECO:0000256" key="1">
    <source>
        <dbReference type="ARBA" id="ARBA00004651"/>
    </source>
</evidence>